<dbReference type="AlphaFoldDB" id="A0A1E1X114"/>
<accession>A0A1E1X114</accession>
<dbReference type="GO" id="GO:0016301">
    <property type="term" value="F:kinase activity"/>
    <property type="evidence" value="ECO:0007669"/>
    <property type="project" value="UniProtKB-KW"/>
</dbReference>
<proteinExistence type="evidence at transcript level"/>
<dbReference type="EMBL" id="GFAC01006280">
    <property type="protein sequence ID" value="JAT92908.1"/>
    <property type="molecule type" value="mRNA"/>
</dbReference>
<evidence type="ECO:0000313" key="1">
    <source>
        <dbReference type="EMBL" id="JAT92908.1"/>
    </source>
</evidence>
<name>A0A1E1X114_9ACAR</name>
<organism evidence="1">
    <name type="scientific">Amblyomma aureolatum</name>
    <dbReference type="NCBI Taxonomy" id="187763"/>
    <lineage>
        <taxon>Eukaryota</taxon>
        <taxon>Metazoa</taxon>
        <taxon>Ecdysozoa</taxon>
        <taxon>Arthropoda</taxon>
        <taxon>Chelicerata</taxon>
        <taxon>Arachnida</taxon>
        <taxon>Acari</taxon>
        <taxon>Parasitiformes</taxon>
        <taxon>Ixodida</taxon>
        <taxon>Ixodoidea</taxon>
        <taxon>Ixodidae</taxon>
        <taxon>Amblyomminae</taxon>
        <taxon>Amblyomma</taxon>
    </lineage>
</organism>
<keyword evidence="1" id="KW-0418">Kinase</keyword>
<feature type="non-terminal residue" evidence="1">
    <location>
        <position position="1"/>
    </location>
</feature>
<reference evidence="1" key="1">
    <citation type="journal article" date="2017" name="Front. Cell. Infect. Microbiol.">
        <title>The Distinct Transcriptional Response of the Midgut of Amblyomma sculptum and Amblyomma aureolatum Ticks to Rickettsia rickettsii Correlates to Their Differences in Susceptibility to Infection.</title>
        <authorList>
            <person name="Martins L.A."/>
            <person name="Galletti M.F.B.M."/>
            <person name="Ribeiro J.M."/>
            <person name="Fujita A."/>
            <person name="Costa F.B."/>
            <person name="Labruna M.B."/>
            <person name="Daffre S."/>
            <person name="Fogaca A.C."/>
        </authorList>
    </citation>
    <scope>NUCLEOTIDE SEQUENCE</scope>
</reference>
<sequence>LLPSKVDLLKCVGCSDLKMRADDTEDVIERRLRTYDNTQASVCNALEGVPTMNFEVKRGIIDYTKFRDQLETFIKRNT</sequence>
<keyword evidence="1" id="KW-0808">Transferase</keyword>
<protein>
    <submittedName>
        <fullName evidence="1">Putative nucleoside monophosphate kinase</fullName>
    </submittedName>
</protein>